<evidence type="ECO:0000313" key="2">
    <source>
        <dbReference type="EMBL" id="MCB6183010.1"/>
    </source>
</evidence>
<dbReference type="GO" id="GO:0016746">
    <property type="term" value="F:acyltransferase activity"/>
    <property type="evidence" value="ECO:0007669"/>
    <property type="project" value="UniProtKB-KW"/>
</dbReference>
<sequence>MPIEKEHWQCLTIAQLSSQQLLDIMVLRSQIFVVEQNCVYQDPDQYDAHPETRHLFATVDGKVAAYLRVLAPGTTYPSASLGRVVVGADYRGDGLAKRLLARGLEELYALWPTVDVEIGAQTYLQKFYASFGFEQEGDGYLEDGIPHLHMRRKLAY</sequence>
<organism evidence="2 3">
    <name type="scientific">Leeia speluncae</name>
    <dbReference type="NCBI Taxonomy" id="2884804"/>
    <lineage>
        <taxon>Bacteria</taxon>
        <taxon>Pseudomonadati</taxon>
        <taxon>Pseudomonadota</taxon>
        <taxon>Betaproteobacteria</taxon>
        <taxon>Neisseriales</taxon>
        <taxon>Leeiaceae</taxon>
        <taxon>Leeia</taxon>
    </lineage>
</organism>
<gene>
    <name evidence="2" type="ORF">LIN78_05540</name>
</gene>
<accession>A0ABS8D479</accession>
<dbReference type="CDD" id="cd04301">
    <property type="entry name" value="NAT_SF"/>
    <property type="match status" value="1"/>
</dbReference>
<keyword evidence="2" id="KW-0808">Transferase</keyword>
<dbReference type="Gene3D" id="3.40.630.30">
    <property type="match status" value="1"/>
</dbReference>
<dbReference type="EMBL" id="JAJBZT010000002">
    <property type="protein sequence ID" value="MCB6183010.1"/>
    <property type="molecule type" value="Genomic_DNA"/>
</dbReference>
<proteinExistence type="predicted"/>
<dbReference type="SUPFAM" id="SSF55729">
    <property type="entry name" value="Acyl-CoA N-acyltransferases (Nat)"/>
    <property type="match status" value="1"/>
</dbReference>
<reference evidence="2" key="1">
    <citation type="submission" date="2021-10" db="EMBL/GenBank/DDBJ databases">
        <title>The complete genome sequence of Leeia sp. TBRC 13508.</title>
        <authorList>
            <person name="Charoenyingcharoen P."/>
            <person name="Yukphan P."/>
        </authorList>
    </citation>
    <scope>NUCLEOTIDE SEQUENCE</scope>
    <source>
        <strain evidence="2">TBRC 13508</strain>
    </source>
</reference>
<dbReference type="InterPro" id="IPR016181">
    <property type="entry name" value="Acyl_CoA_acyltransferase"/>
</dbReference>
<keyword evidence="3" id="KW-1185">Reference proteome</keyword>
<protein>
    <submittedName>
        <fullName evidence="2">GNAT family N-acetyltransferase</fullName>
        <ecNumber evidence="2">2.3.1.-</ecNumber>
    </submittedName>
</protein>
<feature type="domain" description="N-acetyltransferase" evidence="1">
    <location>
        <begin position="11"/>
        <end position="155"/>
    </location>
</feature>
<name>A0ABS8D479_9NEIS</name>
<dbReference type="RefSeq" id="WP_227179339.1">
    <property type="nucleotide sequence ID" value="NZ_JAJBZT010000002.1"/>
</dbReference>
<evidence type="ECO:0000313" key="3">
    <source>
        <dbReference type="Proteomes" id="UP001165395"/>
    </source>
</evidence>
<dbReference type="PROSITE" id="PS51186">
    <property type="entry name" value="GNAT"/>
    <property type="match status" value="1"/>
</dbReference>
<dbReference type="EC" id="2.3.1.-" evidence="2"/>
<keyword evidence="2" id="KW-0012">Acyltransferase</keyword>
<dbReference type="Proteomes" id="UP001165395">
    <property type="component" value="Unassembled WGS sequence"/>
</dbReference>
<dbReference type="Pfam" id="PF13673">
    <property type="entry name" value="Acetyltransf_10"/>
    <property type="match status" value="1"/>
</dbReference>
<dbReference type="InterPro" id="IPR000182">
    <property type="entry name" value="GNAT_dom"/>
</dbReference>
<evidence type="ECO:0000259" key="1">
    <source>
        <dbReference type="PROSITE" id="PS51186"/>
    </source>
</evidence>
<comment type="caution">
    <text evidence="2">The sequence shown here is derived from an EMBL/GenBank/DDBJ whole genome shotgun (WGS) entry which is preliminary data.</text>
</comment>